<accession>A0ABD0N3L4</accession>
<dbReference type="InterPro" id="IPR052385">
    <property type="entry name" value="Obscurin/Obscurin-like_Reg"/>
</dbReference>
<feature type="non-terminal residue" evidence="6">
    <location>
        <position position="85"/>
    </location>
</feature>
<comment type="caution">
    <text evidence="6">The sequence shown here is derived from an EMBL/GenBank/DDBJ whole genome shotgun (WGS) entry which is preliminary data.</text>
</comment>
<dbReference type="AlphaFoldDB" id="A0ABD0N3L4"/>
<dbReference type="PANTHER" id="PTHR35971:SF5">
    <property type="entry name" value="OBSCURIN LIKE CYTOSKELETAL ADAPTOR 1"/>
    <property type="match status" value="1"/>
</dbReference>
<dbReference type="PANTHER" id="PTHR35971">
    <property type="entry name" value="SI:DKEY-31G6.6"/>
    <property type="match status" value="1"/>
</dbReference>
<evidence type="ECO:0000259" key="5">
    <source>
        <dbReference type="PROSITE" id="PS50835"/>
    </source>
</evidence>
<organism evidence="6 7">
    <name type="scientific">Cirrhinus mrigala</name>
    <name type="common">Mrigala</name>
    <dbReference type="NCBI Taxonomy" id="683832"/>
    <lineage>
        <taxon>Eukaryota</taxon>
        <taxon>Metazoa</taxon>
        <taxon>Chordata</taxon>
        <taxon>Craniata</taxon>
        <taxon>Vertebrata</taxon>
        <taxon>Euteleostomi</taxon>
        <taxon>Actinopterygii</taxon>
        <taxon>Neopterygii</taxon>
        <taxon>Teleostei</taxon>
        <taxon>Ostariophysi</taxon>
        <taxon>Cypriniformes</taxon>
        <taxon>Cyprinidae</taxon>
        <taxon>Labeoninae</taxon>
        <taxon>Labeonini</taxon>
        <taxon>Cirrhinus</taxon>
    </lineage>
</organism>
<dbReference type="SUPFAM" id="SSF48726">
    <property type="entry name" value="Immunoglobulin"/>
    <property type="match status" value="1"/>
</dbReference>
<dbReference type="SMART" id="SM00409">
    <property type="entry name" value="IG"/>
    <property type="match status" value="1"/>
</dbReference>
<keyword evidence="2" id="KW-0963">Cytoplasm</keyword>
<keyword evidence="4" id="KW-1015">Disulfide bond</keyword>
<dbReference type="InterPro" id="IPR013098">
    <property type="entry name" value="Ig_I-set"/>
</dbReference>
<dbReference type="PROSITE" id="PS50835">
    <property type="entry name" value="IG_LIKE"/>
    <property type="match status" value="1"/>
</dbReference>
<evidence type="ECO:0000256" key="2">
    <source>
        <dbReference type="ARBA" id="ARBA00022490"/>
    </source>
</evidence>
<evidence type="ECO:0000313" key="7">
    <source>
        <dbReference type="Proteomes" id="UP001529510"/>
    </source>
</evidence>
<keyword evidence="7" id="KW-1185">Reference proteome</keyword>
<evidence type="ECO:0000256" key="1">
    <source>
        <dbReference type="ARBA" id="ARBA00004496"/>
    </source>
</evidence>
<comment type="subcellular location">
    <subcellularLocation>
        <location evidence="1">Cytoplasm</location>
    </subcellularLocation>
</comment>
<dbReference type="Gene3D" id="2.60.40.10">
    <property type="entry name" value="Immunoglobulins"/>
    <property type="match status" value="1"/>
</dbReference>
<evidence type="ECO:0000313" key="6">
    <source>
        <dbReference type="EMBL" id="KAL0156325.1"/>
    </source>
</evidence>
<dbReference type="EMBL" id="JAMKFB020000024">
    <property type="protein sequence ID" value="KAL0156325.1"/>
    <property type="molecule type" value="Genomic_DNA"/>
</dbReference>
<dbReference type="InterPro" id="IPR003598">
    <property type="entry name" value="Ig_sub2"/>
</dbReference>
<keyword evidence="3" id="KW-0597">Phosphoprotein</keyword>
<dbReference type="FunFam" id="2.60.40.10:FF:000228">
    <property type="entry name" value="obscurin isoform X4"/>
    <property type="match status" value="1"/>
</dbReference>
<dbReference type="InterPro" id="IPR036179">
    <property type="entry name" value="Ig-like_dom_sf"/>
</dbReference>
<sequence>IFTHELQNLECDEGGSATLSCELSKPGVPVQWKKGSHVIQSGEKYVIRQVASKVELKITDLKPEDEGDYTCVCGDKATTATMKIK</sequence>
<name>A0ABD0N3L4_CIRMR</name>
<dbReference type="InterPro" id="IPR013783">
    <property type="entry name" value="Ig-like_fold"/>
</dbReference>
<protein>
    <recommendedName>
        <fullName evidence="5">Ig-like domain-containing protein</fullName>
    </recommendedName>
</protein>
<proteinExistence type="predicted"/>
<gene>
    <name evidence="6" type="ORF">M9458_047571</name>
</gene>
<feature type="domain" description="Ig-like" evidence="5">
    <location>
        <begin position="1"/>
        <end position="83"/>
    </location>
</feature>
<dbReference type="InterPro" id="IPR007110">
    <property type="entry name" value="Ig-like_dom"/>
</dbReference>
<evidence type="ECO:0000256" key="3">
    <source>
        <dbReference type="ARBA" id="ARBA00022553"/>
    </source>
</evidence>
<dbReference type="SMART" id="SM00408">
    <property type="entry name" value="IGc2"/>
    <property type="match status" value="1"/>
</dbReference>
<feature type="non-terminal residue" evidence="6">
    <location>
        <position position="1"/>
    </location>
</feature>
<dbReference type="GO" id="GO:0005737">
    <property type="term" value="C:cytoplasm"/>
    <property type="evidence" value="ECO:0007669"/>
    <property type="project" value="UniProtKB-SubCell"/>
</dbReference>
<dbReference type="Proteomes" id="UP001529510">
    <property type="component" value="Unassembled WGS sequence"/>
</dbReference>
<dbReference type="InterPro" id="IPR003599">
    <property type="entry name" value="Ig_sub"/>
</dbReference>
<dbReference type="Pfam" id="PF07679">
    <property type="entry name" value="I-set"/>
    <property type="match status" value="1"/>
</dbReference>
<reference evidence="6 7" key="1">
    <citation type="submission" date="2024-05" db="EMBL/GenBank/DDBJ databases">
        <title>Genome sequencing and assembly of Indian major carp, Cirrhinus mrigala (Hamilton, 1822).</title>
        <authorList>
            <person name="Mohindra V."/>
            <person name="Chowdhury L.M."/>
            <person name="Lal K."/>
            <person name="Jena J.K."/>
        </authorList>
    </citation>
    <scope>NUCLEOTIDE SEQUENCE [LARGE SCALE GENOMIC DNA]</scope>
    <source>
        <strain evidence="6">CM1030</strain>
        <tissue evidence="6">Blood</tissue>
    </source>
</reference>
<evidence type="ECO:0000256" key="4">
    <source>
        <dbReference type="ARBA" id="ARBA00023157"/>
    </source>
</evidence>